<protein>
    <submittedName>
        <fullName evidence="5">AraC family transcriptional regulator ligand-binding domain-containing protein</fullName>
    </submittedName>
</protein>
<dbReference type="SMART" id="SM00342">
    <property type="entry name" value="HTH_ARAC"/>
    <property type="match status" value="1"/>
</dbReference>
<dbReference type="Gene3D" id="1.10.10.60">
    <property type="entry name" value="Homeodomain-like"/>
    <property type="match status" value="1"/>
</dbReference>
<organism evidence="5 6">
    <name type="scientific">Paraperlucidibaca wandonensis</name>
    <dbReference type="NCBI Taxonomy" id="1268273"/>
    <lineage>
        <taxon>Bacteria</taxon>
        <taxon>Pseudomonadati</taxon>
        <taxon>Pseudomonadota</taxon>
        <taxon>Gammaproteobacteria</taxon>
        <taxon>Moraxellales</taxon>
        <taxon>Moraxellaceae</taxon>
        <taxon>Paraperlucidibaca</taxon>
    </lineage>
</organism>
<evidence type="ECO:0000256" key="2">
    <source>
        <dbReference type="ARBA" id="ARBA00023125"/>
    </source>
</evidence>
<keyword evidence="1" id="KW-0805">Transcription regulation</keyword>
<keyword evidence="6" id="KW-1185">Reference proteome</keyword>
<keyword evidence="2" id="KW-0238">DNA-binding</keyword>
<feature type="domain" description="HTH araC/xylS-type" evidence="4">
    <location>
        <begin position="250"/>
        <end position="347"/>
    </location>
</feature>
<dbReference type="EMBL" id="JBHTIT010000001">
    <property type="protein sequence ID" value="MFD0949159.1"/>
    <property type="molecule type" value="Genomic_DNA"/>
</dbReference>
<proteinExistence type="predicted"/>
<dbReference type="InterPro" id="IPR032687">
    <property type="entry name" value="AraC-type_N"/>
</dbReference>
<dbReference type="InterPro" id="IPR020449">
    <property type="entry name" value="Tscrpt_reg_AraC-type_HTH"/>
</dbReference>
<keyword evidence="3" id="KW-0804">Transcription</keyword>
<dbReference type="InterPro" id="IPR018060">
    <property type="entry name" value="HTH_AraC"/>
</dbReference>
<dbReference type="Pfam" id="PF12625">
    <property type="entry name" value="Arabinose_bd"/>
    <property type="match status" value="1"/>
</dbReference>
<evidence type="ECO:0000259" key="4">
    <source>
        <dbReference type="PROSITE" id="PS01124"/>
    </source>
</evidence>
<dbReference type="RefSeq" id="WP_379072067.1">
    <property type="nucleotide sequence ID" value="NZ_JBHTIT010000001.1"/>
</dbReference>
<evidence type="ECO:0000256" key="1">
    <source>
        <dbReference type="ARBA" id="ARBA00023015"/>
    </source>
</evidence>
<comment type="caution">
    <text evidence="5">The sequence shown here is derived from an EMBL/GenBank/DDBJ whole genome shotgun (WGS) entry which is preliminary data.</text>
</comment>
<dbReference type="Pfam" id="PF12833">
    <property type="entry name" value="HTH_18"/>
    <property type="match status" value="1"/>
</dbReference>
<gene>
    <name evidence="5" type="ORF">ACFQ0F_01925</name>
</gene>
<sequence length="352" mass="40011">MVHLLTIKEKATIMIDDELYLASQYIHQIAEQVTRMGSPLPDWFSQLQQMGPTGELEIQQLSLPDFKRLILEAVNVTNDTAFGLLVGERLLISSHGLLSYVSSKSVSPKEALELIARYLPLRTSLMTAKLEHTKTHTRFVLIENCDLEEASQPVIEAITLTIKNLFEYVTMGLCKVDGVSIASNTPSHLSLSEQLFRCNVTYQASWNGFEVPHELLNIPVRASSSKALFEAVHRCQDELTRLAKSQKLSAQVRSIMLERQNNLPSLAVIARMLNLTPRTLHRRLIDEGSSYRDIIEYVRHQLAMDYLLDQQITIKEIAFMLGYSDLASFRRAFKRWTGKTPSEYRTNSVKLT</sequence>
<name>A0ABW3HD39_9GAMM</name>
<dbReference type="PROSITE" id="PS01124">
    <property type="entry name" value="HTH_ARAC_FAMILY_2"/>
    <property type="match status" value="1"/>
</dbReference>
<dbReference type="SUPFAM" id="SSF46689">
    <property type="entry name" value="Homeodomain-like"/>
    <property type="match status" value="1"/>
</dbReference>
<dbReference type="PANTHER" id="PTHR47894">
    <property type="entry name" value="HTH-TYPE TRANSCRIPTIONAL REGULATOR GADX"/>
    <property type="match status" value="1"/>
</dbReference>
<evidence type="ECO:0000256" key="3">
    <source>
        <dbReference type="ARBA" id="ARBA00023163"/>
    </source>
</evidence>
<evidence type="ECO:0000313" key="6">
    <source>
        <dbReference type="Proteomes" id="UP001597044"/>
    </source>
</evidence>
<dbReference type="PRINTS" id="PR00032">
    <property type="entry name" value="HTHARAC"/>
</dbReference>
<reference evidence="6" key="1">
    <citation type="journal article" date="2019" name="Int. J. Syst. Evol. Microbiol.">
        <title>The Global Catalogue of Microorganisms (GCM) 10K type strain sequencing project: providing services to taxonomists for standard genome sequencing and annotation.</title>
        <authorList>
            <consortium name="The Broad Institute Genomics Platform"/>
            <consortium name="The Broad Institute Genome Sequencing Center for Infectious Disease"/>
            <person name="Wu L."/>
            <person name="Ma J."/>
        </authorList>
    </citation>
    <scope>NUCLEOTIDE SEQUENCE [LARGE SCALE GENOMIC DNA]</scope>
    <source>
        <strain evidence="6">CCUG 63419</strain>
    </source>
</reference>
<dbReference type="InterPro" id="IPR009057">
    <property type="entry name" value="Homeodomain-like_sf"/>
</dbReference>
<dbReference type="Proteomes" id="UP001597044">
    <property type="component" value="Unassembled WGS sequence"/>
</dbReference>
<dbReference type="PANTHER" id="PTHR47894:SF1">
    <property type="entry name" value="HTH-TYPE TRANSCRIPTIONAL REGULATOR VQSM"/>
    <property type="match status" value="1"/>
</dbReference>
<accession>A0ABW3HD39</accession>
<evidence type="ECO:0000313" key="5">
    <source>
        <dbReference type="EMBL" id="MFD0949159.1"/>
    </source>
</evidence>